<evidence type="ECO:0000256" key="4">
    <source>
        <dbReference type="ARBA" id="ARBA00022989"/>
    </source>
</evidence>
<feature type="transmembrane region" description="Helical" evidence="6">
    <location>
        <begin position="351"/>
        <end position="372"/>
    </location>
</feature>
<feature type="transmembrane region" description="Helical" evidence="6">
    <location>
        <begin position="117"/>
        <end position="138"/>
    </location>
</feature>
<evidence type="ECO:0000313" key="8">
    <source>
        <dbReference type="Proteomes" id="UP000051166"/>
    </source>
</evidence>
<dbReference type="STRING" id="1423801.FD50_GL002267"/>
<dbReference type="Pfam" id="PF01943">
    <property type="entry name" value="Polysacc_synt"/>
    <property type="match status" value="1"/>
</dbReference>
<feature type="transmembrane region" description="Helical" evidence="6">
    <location>
        <begin position="280"/>
        <end position="299"/>
    </location>
</feature>
<dbReference type="Proteomes" id="UP000051166">
    <property type="component" value="Unassembled WGS sequence"/>
</dbReference>
<dbReference type="InterPro" id="IPR002797">
    <property type="entry name" value="Polysacc_synth"/>
</dbReference>
<feature type="transmembrane region" description="Helical" evidence="6">
    <location>
        <begin position="186"/>
        <end position="206"/>
    </location>
</feature>
<organism evidence="7 8">
    <name type="scientific">Liquorilactobacillus satsumensis DSM 16230 = JCM 12392</name>
    <dbReference type="NCBI Taxonomy" id="1423801"/>
    <lineage>
        <taxon>Bacteria</taxon>
        <taxon>Bacillati</taxon>
        <taxon>Bacillota</taxon>
        <taxon>Bacilli</taxon>
        <taxon>Lactobacillales</taxon>
        <taxon>Lactobacillaceae</taxon>
        <taxon>Liquorilactobacillus</taxon>
    </lineage>
</organism>
<dbReference type="PANTHER" id="PTHR30250">
    <property type="entry name" value="PST FAMILY PREDICTED COLANIC ACID TRANSPORTER"/>
    <property type="match status" value="1"/>
</dbReference>
<dbReference type="CDD" id="cd13124">
    <property type="entry name" value="MATE_SpoVB_like"/>
    <property type="match status" value="1"/>
</dbReference>
<evidence type="ECO:0000256" key="6">
    <source>
        <dbReference type="SAM" id="Phobius"/>
    </source>
</evidence>
<keyword evidence="3 6" id="KW-0812">Transmembrane</keyword>
<reference evidence="7 8" key="1">
    <citation type="journal article" date="2015" name="Genome Announc.">
        <title>Expanding the biotechnology potential of lactobacilli through comparative genomics of 213 strains and associated genera.</title>
        <authorList>
            <person name="Sun Z."/>
            <person name="Harris H.M."/>
            <person name="McCann A."/>
            <person name="Guo C."/>
            <person name="Argimon S."/>
            <person name="Zhang W."/>
            <person name="Yang X."/>
            <person name="Jeffery I.B."/>
            <person name="Cooney J.C."/>
            <person name="Kagawa T.F."/>
            <person name="Liu W."/>
            <person name="Song Y."/>
            <person name="Salvetti E."/>
            <person name="Wrobel A."/>
            <person name="Rasinkangas P."/>
            <person name="Parkhill J."/>
            <person name="Rea M.C."/>
            <person name="O'Sullivan O."/>
            <person name="Ritari J."/>
            <person name="Douillard F.P."/>
            <person name="Paul Ross R."/>
            <person name="Yang R."/>
            <person name="Briner A.E."/>
            <person name="Felis G.E."/>
            <person name="de Vos W.M."/>
            <person name="Barrangou R."/>
            <person name="Klaenhammer T.R."/>
            <person name="Caufield P.W."/>
            <person name="Cui Y."/>
            <person name="Zhang H."/>
            <person name="O'Toole P.W."/>
        </authorList>
    </citation>
    <scope>NUCLEOTIDE SEQUENCE [LARGE SCALE GENOMIC DNA]</scope>
    <source>
        <strain evidence="7 8">DSM 16230</strain>
    </source>
</reference>
<protein>
    <submittedName>
        <fullName evidence="7">Polysaccharide transporter</fullName>
    </submittedName>
</protein>
<dbReference type="InterPro" id="IPR050833">
    <property type="entry name" value="Poly_Biosynth_Transport"/>
</dbReference>
<comment type="caution">
    <text evidence="7">The sequence shown here is derived from an EMBL/GenBank/DDBJ whole genome shotgun (WGS) entry which is preliminary data.</text>
</comment>
<dbReference type="GeneID" id="98307222"/>
<feature type="transmembrane region" description="Helical" evidence="6">
    <location>
        <begin position="51"/>
        <end position="72"/>
    </location>
</feature>
<dbReference type="EMBL" id="AZFQ01000016">
    <property type="protein sequence ID" value="KRM00028.1"/>
    <property type="molecule type" value="Genomic_DNA"/>
</dbReference>
<feature type="transmembrane region" description="Helical" evidence="6">
    <location>
        <begin position="159"/>
        <end position="180"/>
    </location>
</feature>
<accession>A0A0R1VDW4</accession>
<dbReference type="InterPro" id="IPR024923">
    <property type="entry name" value="PG_synth_SpoVB"/>
</dbReference>
<feature type="transmembrane region" description="Helical" evidence="6">
    <location>
        <begin position="402"/>
        <end position="424"/>
    </location>
</feature>
<feature type="transmembrane region" description="Helical" evidence="6">
    <location>
        <begin position="436"/>
        <end position="460"/>
    </location>
</feature>
<dbReference type="OrthoDB" id="9775950at2"/>
<feature type="transmembrane region" description="Helical" evidence="6">
    <location>
        <begin position="227"/>
        <end position="248"/>
    </location>
</feature>
<dbReference type="AlphaFoldDB" id="A0A0R1VDW4"/>
<evidence type="ECO:0000256" key="1">
    <source>
        <dbReference type="ARBA" id="ARBA00004651"/>
    </source>
</evidence>
<dbReference type="GO" id="GO:0005886">
    <property type="term" value="C:plasma membrane"/>
    <property type="evidence" value="ECO:0007669"/>
    <property type="project" value="UniProtKB-SubCell"/>
</dbReference>
<dbReference type="PANTHER" id="PTHR30250:SF29">
    <property type="entry name" value="POLYSACCHARIDE BIOSYNTHESIS PROTEIN C-TERMINAL DOMAIN-CONTAINING PROTEIN"/>
    <property type="match status" value="1"/>
</dbReference>
<feature type="transmembrane region" description="Helical" evidence="6">
    <location>
        <begin position="84"/>
        <end position="105"/>
    </location>
</feature>
<dbReference type="RefSeq" id="WP_056959750.1">
    <property type="nucleotide sequence ID" value="NZ_AZFQ01000016.1"/>
</dbReference>
<comment type="subcellular location">
    <subcellularLocation>
        <location evidence="1">Cell membrane</location>
        <topology evidence="1">Multi-pass membrane protein</topology>
    </subcellularLocation>
</comment>
<keyword evidence="5 6" id="KW-0472">Membrane</keyword>
<gene>
    <name evidence="7" type="ORF">FD50_GL002267</name>
</gene>
<feature type="transmembrane region" description="Helical" evidence="6">
    <location>
        <begin position="379"/>
        <end position="396"/>
    </location>
</feature>
<evidence type="ECO:0000256" key="2">
    <source>
        <dbReference type="ARBA" id="ARBA00022475"/>
    </source>
</evidence>
<evidence type="ECO:0000313" key="7">
    <source>
        <dbReference type="EMBL" id="KRM00028.1"/>
    </source>
</evidence>
<keyword evidence="4 6" id="KW-1133">Transmembrane helix</keyword>
<evidence type="ECO:0000256" key="3">
    <source>
        <dbReference type="ARBA" id="ARBA00022692"/>
    </source>
</evidence>
<sequence length="518" mass="56070">MKKPTENLFKGAAVLTLAALVAKILSALYRVPFENLVGNTGFYIYQQIYPFYGIAVTFSLTGFPVYISKLISTCTTDEAREKNAYHLFLLLAVFGLGVFGLLQLLAPDLSQLMGDRLLAPLIRSVSWSYLLVPFLAVGRGYKQGILEVVPTALSQLIEQTIRVIIIVGVAVGATHAGWSLYRIGSWSLFAGAIGAFCALLFFKDFFSQLLRLKVPLETTLFKKLLRGLFSEGLVICLYSALLVLLQLIDSFTLKNALEAAGNNPALAKSLKGVYDRAQPLLQLGLVLSLSFSASLMPLLSRKSIRHTAEYQQTLELAFRICATVATAASVGMFVLMPAINEALFGNRQGTWALGVAAFSVIAASLIILMNSVLQSRGQYVKTIGTLILIVSLKAATNYLFVYWWGLSGASFSSVLSLSGGLLFSRLMLSSEGLRDFLSVAFCGRIFICLAFLALSAWGLAAGAAVFLGDGRWASFMQCVLGAAGGAGVFALLARKLQLFSTAEWLEFPGGRIIVKLFK</sequence>
<feature type="transmembrane region" description="Helical" evidence="6">
    <location>
        <begin position="320"/>
        <end position="339"/>
    </location>
</feature>
<proteinExistence type="predicted"/>
<dbReference type="PATRIC" id="fig|1423801.4.peg.2315"/>
<name>A0A0R1VDW4_9LACO</name>
<feature type="transmembrane region" description="Helical" evidence="6">
    <location>
        <begin position="472"/>
        <end position="493"/>
    </location>
</feature>
<keyword evidence="2" id="KW-1003">Cell membrane</keyword>
<evidence type="ECO:0000256" key="5">
    <source>
        <dbReference type="ARBA" id="ARBA00023136"/>
    </source>
</evidence>
<keyword evidence="8" id="KW-1185">Reference proteome</keyword>